<accession>A0AAW0I755</accession>
<dbReference type="EMBL" id="JBBHLL010000206">
    <property type="protein sequence ID" value="KAK7810029.1"/>
    <property type="molecule type" value="Genomic_DNA"/>
</dbReference>
<reference evidence="1 2" key="1">
    <citation type="journal article" date="2023" name="bioRxiv">
        <title>Conserved and derived expression patterns and positive selection on dental genes reveal complex evolutionary context of ever-growing rodent molars.</title>
        <authorList>
            <person name="Calamari Z.T."/>
            <person name="Song A."/>
            <person name="Cohen E."/>
            <person name="Akter M."/>
            <person name="Roy R.D."/>
            <person name="Hallikas O."/>
            <person name="Christensen M.M."/>
            <person name="Li P."/>
            <person name="Marangoni P."/>
            <person name="Jernvall J."/>
            <person name="Klein O.D."/>
        </authorList>
    </citation>
    <scope>NUCLEOTIDE SEQUENCE [LARGE SCALE GENOMIC DNA]</scope>
    <source>
        <strain evidence="1">V071</strain>
    </source>
</reference>
<sequence>MQERGYLCEPAHWRFPLCVPAWRVRASLLRSQHQELPAPVLCHLPRLAAALPLHRLPFVCHPRQERPAALQWPLQREA</sequence>
<comment type="caution">
    <text evidence="1">The sequence shown here is derived from an EMBL/GenBank/DDBJ whole genome shotgun (WGS) entry which is preliminary data.</text>
</comment>
<evidence type="ECO:0000313" key="1">
    <source>
        <dbReference type="EMBL" id="KAK7810029.1"/>
    </source>
</evidence>
<dbReference type="Proteomes" id="UP001488838">
    <property type="component" value="Unassembled WGS sequence"/>
</dbReference>
<name>A0AAW0I755_MYOGA</name>
<protein>
    <submittedName>
        <fullName evidence="1">Uncharacterized protein</fullName>
    </submittedName>
</protein>
<evidence type="ECO:0000313" key="2">
    <source>
        <dbReference type="Proteomes" id="UP001488838"/>
    </source>
</evidence>
<gene>
    <name evidence="1" type="ORF">U0070_006228</name>
</gene>
<proteinExistence type="predicted"/>
<dbReference type="AlphaFoldDB" id="A0AAW0I755"/>
<keyword evidence="2" id="KW-1185">Reference proteome</keyword>
<organism evidence="1 2">
    <name type="scientific">Myodes glareolus</name>
    <name type="common">Bank vole</name>
    <name type="synonym">Clethrionomys glareolus</name>
    <dbReference type="NCBI Taxonomy" id="447135"/>
    <lineage>
        <taxon>Eukaryota</taxon>
        <taxon>Metazoa</taxon>
        <taxon>Chordata</taxon>
        <taxon>Craniata</taxon>
        <taxon>Vertebrata</taxon>
        <taxon>Euteleostomi</taxon>
        <taxon>Mammalia</taxon>
        <taxon>Eutheria</taxon>
        <taxon>Euarchontoglires</taxon>
        <taxon>Glires</taxon>
        <taxon>Rodentia</taxon>
        <taxon>Myomorpha</taxon>
        <taxon>Muroidea</taxon>
        <taxon>Cricetidae</taxon>
        <taxon>Arvicolinae</taxon>
        <taxon>Myodes</taxon>
    </lineage>
</organism>